<dbReference type="GO" id="GO:0008168">
    <property type="term" value="F:methyltransferase activity"/>
    <property type="evidence" value="ECO:0007669"/>
    <property type="project" value="UniProtKB-KW"/>
</dbReference>
<dbReference type="InterPro" id="IPR029063">
    <property type="entry name" value="SAM-dependent_MTases_sf"/>
</dbReference>
<dbReference type="CDD" id="cd02440">
    <property type="entry name" value="AdoMet_MTases"/>
    <property type="match status" value="1"/>
</dbReference>
<dbReference type="Proteomes" id="UP000800097">
    <property type="component" value="Unassembled WGS sequence"/>
</dbReference>
<evidence type="ECO:0000313" key="1">
    <source>
        <dbReference type="EMBL" id="KAF2275005.1"/>
    </source>
</evidence>
<dbReference type="SUPFAM" id="SSF53335">
    <property type="entry name" value="S-adenosyl-L-methionine-dependent methyltransferases"/>
    <property type="match status" value="1"/>
</dbReference>
<organism evidence="1 2">
    <name type="scientific">Westerdykella ornata</name>
    <dbReference type="NCBI Taxonomy" id="318751"/>
    <lineage>
        <taxon>Eukaryota</taxon>
        <taxon>Fungi</taxon>
        <taxon>Dikarya</taxon>
        <taxon>Ascomycota</taxon>
        <taxon>Pezizomycotina</taxon>
        <taxon>Dothideomycetes</taxon>
        <taxon>Pleosporomycetidae</taxon>
        <taxon>Pleosporales</taxon>
        <taxon>Sporormiaceae</taxon>
        <taxon>Westerdykella</taxon>
    </lineage>
</organism>
<reference evidence="1" key="1">
    <citation type="journal article" date="2020" name="Stud. Mycol.">
        <title>101 Dothideomycetes genomes: a test case for predicting lifestyles and emergence of pathogens.</title>
        <authorList>
            <person name="Haridas S."/>
            <person name="Albert R."/>
            <person name="Binder M."/>
            <person name="Bloem J."/>
            <person name="Labutti K."/>
            <person name="Salamov A."/>
            <person name="Andreopoulos B."/>
            <person name="Baker S."/>
            <person name="Barry K."/>
            <person name="Bills G."/>
            <person name="Bluhm B."/>
            <person name="Cannon C."/>
            <person name="Castanera R."/>
            <person name="Culley D."/>
            <person name="Daum C."/>
            <person name="Ezra D."/>
            <person name="Gonzalez J."/>
            <person name="Henrissat B."/>
            <person name="Kuo A."/>
            <person name="Liang C."/>
            <person name="Lipzen A."/>
            <person name="Lutzoni F."/>
            <person name="Magnuson J."/>
            <person name="Mondo S."/>
            <person name="Nolan M."/>
            <person name="Ohm R."/>
            <person name="Pangilinan J."/>
            <person name="Park H.-J."/>
            <person name="Ramirez L."/>
            <person name="Alfaro M."/>
            <person name="Sun H."/>
            <person name="Tritt A."/>
            <person name="Yoshinaga Y."/>
            <person name="Zwiers L.-H."/>
            <person name="Turgeon B."/>
            <person name="Goodwin S."/>
            <person name="Spatafora J."/>
            <person name="Crous P."/>
            <person name="Grigoriev I."/>
        </authorList>
    </citation>
    <scope>NUCLEOTIDE SEQUENCE</scope>
    <source>
        <strain evidence="1">CBS 379.55</strain>
    </source>
</reference>
<dbReference type="GO" id="GO:0032259">
    <property type="term" value="P:methylation"/>
    <property type="evidence" value="ECO:0007669"/>
    <property type="project" value="UniProtKB-KW"/>
</dbReference>
<sequence>MGDNTPTDEPYWLGRASEEIQRLVKQHFIWTKSIGYLIHPIISARLPPNARIADIGTGTGIWMTEAAKVSPSTYQFDGYDISSDAFLPQESLPSNVTLQIGDFKKPFPPELHGKYDMIAIRLIIISMGGDVWRQTLQNVLTLLKPGGAIQWIEGNFFVSRGFRGAGPMSSPGHHLTRIQRQLNSTLNQRFGFDFPDFEELYEGQGLQEVEVEGVYGDWDWGCDGRIGEFGQGGWGRVLDCGGGRGV</sequence>
<accession>A0A6A6JFF4</accession>
<keyword evidence="1" id="KW-0808">Transferase</keyword>
<protein>
    <submittedName>
        <fullName evidence="1">S-adenosyl-L-methionine-dependent methyltransferase</fullName>
    </submittedName>
</protein>
<keyword evidence="1" id="KW-0489">Methyltransferase</keyword>
<dbReference type="GeneID" id="54553504"/>
<dbReference type="OrthoDB" id="417697at2759"/>
<dbReference type="Pfam" id="PF13489">
    <property type="entry name" value="Methyltransf_23"/>
    <property type="match status" value="1"/>
</dbReference>
<dbReference type="AlphaFoldDB" id="A0A6A6JFF4"/>
<proteinExistence type="predicted"/>
<dbReference type="RefSeq" id="XP_033652544.1">
    <property type="nucleotide sequence ID" value="XM_033800329.1"/>
</dbReference>
<dbReference type="EMBL" id="ML986499">
    <property type="protein sequence ID" value="KAF2275005.1"/>
    <property type="molecule type" value="Genomic_DNA"/>
</dbReference>
<keyword evidence="2" id="KW-1185">Reference proteome</keyword>
<dbReference type="Gene3D" id="3.40.50.150">
    <property type="entry name" value="Vaccinia Virus protein VP39"/>
    <property type="match status" value="1"/>
</dbReference>
<evidence type="ECO:0000313" key="2">
    <source>
        <dbReference type="Proteomes" id="UP000800097"/>
    </source>
</evidence>
<gene>
    <name evidence="1" type="ORF">EI97DRAFT_451226</name>
</gene>
<name>A0A6A6JFF4_WESOR</name>